<dbReference type="Gene3D" id="3.40.630.30">
    <property type="match status" value="1"/>
</dbReference>
<dbReference type="InterPro" id="IPR016181">
    <property type="entry name" value="Acyl_CoA_acyltransferase"/>
</dbReference>
<dbReference type="GO" id="GO:0016747">
    <property type="term" value="F:acyltransferase activity, transferring groups other than amino-acyl groups"/>
    <property type="evidence" value="ECO:0007669"/>
    <property type="project" value="InterPro"/>
</dbReference>
<keyword evidence="1" id="KW-0808">Transferase</keyword>
<dbReference type="EMBL" id="UGPG01000001">
    <property type="protein sequence ID" value="STY45405.1"/>
    <property type="molecule type" value="Genomic_DNA"/>
</dbReference>
<protein>
    <submittedName>
        <fullName evidence="1">Putative acetyltransferase</fullName>
    </submittedName>
</protein>
<dbReference type="Pfam" id="PF00583">
    <property type="entry name" value="Acetyltransf_1"/>
    <property type="match status" value="1"/>
</dbReference>
<dbReference type="SUPFAM" id="SSF55729">
    <property type="entry name" value="Acyl-CoA N-acyltransferases (Nat)"/>
    <property type="match status" value="1"/>
</dbReference>
<reference evidence="1 2" key="1">
    <citation type="submission" date="2018-06" db="EMBL/GenBank/DDBJ databases">
        <authorList>
            <consortium name="Pathogen Informatics"/>
            <person name="Doyle S."/>
        </authorList>
    </citation>
    <scope>NUCLEOTIDE SEQUENCE [LARGE SCALE GENOMIC DNA]</scope>
    <source>
        <strain evidence="2">NCTC 10815</strain>
    </source>
</reference>
<sequence>MGVNIRKANTEDVKAIQEIAHQSWHATYEDIIPRKVQDDFLNTFYSEETLSNRISATPFAVAEEADQVIGFANFIELDKGKSELAAFYLLPNRTKKGVGTKLLEEGTSLFHIPLPMYVNVEKANTDAIEFYKARGFVVLETFTEDFYGHDLETVRLFLNHHLEEEVE</sequence>
<evidence type="ECO:0000313" key="1">
    <source>
        <dbReference type="EMBL" id="STY45405.1"/>
    </source>
</evidence>
<dbReference type="InterPro" id="IPR000182">
    <property type="entry name" value="GNAT_dom"/>
</dbReference>
<dbReference type="CDD" id="cd04301">
    <property type="entry name" value="NAT_SF"/>
    <property type="match status" value="1"/>
</dbReference>
<proteinExistence type="predicted"/>
<evidence type="ECO:0000313" key="2">
    <source>
        <dbReference type="Proteomes" id="UP000254879"/>
    </source>
</evidence>
<dbReference type="PROSITE" id="PS51186">
    <property type="entry name" value="GNAT"/>
    <property type="match status" value="1"/>
</dbReference>
<gene>
    <name evidence="1" type="ORF">NCTC10815_02783</name>
</gene>
<name>A0A378MNU8_LISGR</name>
<organism evidence="1 2">
    <name type="scientific">Listeria grayi</name>
    <name type="common">Listeria murrayi</name>
    <dbReference type="NCBI Taxonomy" id="1641"/>
    <lineage>
        <taxon>Bacteria</taxon>
        <taxon>Bacillati</taxon>
        <taxon>Bacillota</taxon>
        <taxon>Bacilli</taxon>
        <taxon>Bacillales</taxon>
        <taxon>Listeriaceae</taxon>
        <taxon>Listeria</taxon>
    </lineage>
</organism>
<accession>A0A378MNU8</accession>
<dbReference type="OrthoDB" id="794462at2"/>
<dbReference type="Proteomes" id="UP000254879">
    <property type="component" value="Unassembled WGS sequence"/>
</dbReference>
<dbReference type="RefSeq" id="WP_003758049.1">
    <property type="nucleotide sequence ID" value="NZ_CABKNG010000002.1"/>
</dbReference>
<dbReference type="AlphaFoldDB" id="A0A378MNU8"/>